<dbReference type="CDD" id="cd01428">
    <property type="entry name" value="ADK"/>
    <property type="match status" value="1"/>
</dbReference>
<dbReference type="NCBIfam" id="NF011100">
    <property type="entry name" value="PRK14527.1"/>
    <property type="match status" value="1"/>
</dbReference>
<dbReference type="GO" id="GO:0005524">
    <property type="term" value="F:ATP binding"/>
    <property type="evidence" value="ECO:0007669"/>
    <property type="project" value="UniProtKB-UniRule"/>
</dbReference>
<evidence type="ECO:0000256" key="6">
    <source>
        <dbReference type="RuleBase" id="RU003330"/>
    </source>
</evidence>
<evidence type="ECO:0000256" key="1">
    <source>
        <dbReference type="ARBA" id="ARBA00022679"/>
    </source>
</evidence>
<dbReference type="OrthoDB" id="9805030at2"/>
<dbReference type="SUPFAM" id="SSF52540">
    <property type="entry name" value="P-loop containing nucleoside triphosphate hydrolases"/>
    <property type="match status" value="1"/>
</dbReference>
<comment type="similarity">
    <text evidence="5 6">Belongs to the adenylate kinase family.</text>
</comment>
<comment type="domain">
    <text evidence="5">Consists of three domains, a large central CORE domain and two small peripheral domains, NMPbind and LID, which undergo movements during catalysis. The LID domain closes over the site of phosphoryl transfer upon ATP binding. Assembling and dissambling the active center during each catalytic cycle provides an effective means to prevent ATP hydrolysis.</text>
</comment>
<comment type="caution">
    <text evidence="5">Lacks conserved residue(s) required for the propagation of feature annotation.</text>
</comment>
<dbReference type="AlphaFoldDB" id="A0A2V3PWL5"/>
<dbReference type="EC" id="2.7.4.3" evidence="5 7"/>
<keyword evidence="2 5" id="KW-0545">Nucleotide biosynthesis</keyword>
<evidence type="ECO:0000256" key="5">
    <source>
        <dbReference type="HAMAP-Rule" id="MF_00235"/>
    </source>
</evidence>
<accession>A0A2V3PWL5</accession>
<keyword evidence="1 5" id="KW-0808">Transferase</keyword>
<keyword evidence="3 5" id="KW-0547">Nucleotide-binding</keyword>
<sequence>MLNIVIFGAPGSGKGTQSTNLIEKYKLAHISTGDVLRAEKAAGTDLGKLADSYMSKGQLIPDELMIDILASVFDQKTKSGECKGVIFDGFPRTIPQGVALNEMLEKRGQKISAVVSLDVPEEELIERLLNRGKLTGRNDDNYETIKARLDVYYNQTTPLKELYEKDGKLYSVEGVGSVEDIFARISTVIDSVN</sequence>
<comment type="pathway">
    <text evidence="5">Purine metabolism; AMP biosynthesis via salvage pathway; AMP from ADP: step 1/1.</text>
</comment>
<comment type="subunit">
    <text evidence="5 7">Monomer.</text>
</comment>
<dbReference type="InterPro" id="IPR033690">
    <property type="entry name" value="Adenylat_kinase_CS"/>
</dbReference>
<proteinExistence type="inferred from homology"/>
<keyword evidence="9" id="KW-1185">Reference proteome</keyword>
<feature type="binding site" evidence="5">
    <location>
        <begin position="89"/>
        <end position="92"/>
    </location>
    <ligand>
        <name>AMP</name>
        <dbReference type="ChEBI" id="CHEBI:456215"/>
    </ligand>
</feature>
<feature type="binding site" evidence="5">
    <location>
        <position position="137"/>
    </location>
    <ligand>
        <name>AMP</name>
        <dbReference type="ChEBI" id="CHEBI:456215"/>
    </ligand>
</feature>
<dbReference type="NCBIfam" id="NF011104">
    <property type="entry name" value="PRK14531.1"/>
    <property type="match status" value="1"/>
</dbReference>
<dbReference type="InterPro" id="IPR000850">
    <property type="entry name" value="Adenylat/UMP-CMP_kin"/>
</dbReference>
<comment type="subcellular location">
    <subcellularLocation>
        <location evidence="5 7">Cytoplasm</location>
    </subcellularLocation>
</comment>
<evidence type="ECO:0000256" key="7">
    <source>
        <dbReference type="RuleBase" id="RU003331"/>
    </source>
</evidence>
<feature type="binding site" evidence="5">
    <location>
        <position position="176"/>
    </location>
    <ligand>
        <name>ATP</name>
        <dbReference type="ChEBI" id="CHEBI:30616"/>
    </ligand>
</feature>
<keyword evidence="5" id="KW-0963">Cytoplasm</keyword>
<evidence type="ECO:0000256" key="2">
    <source>
        <dbReference type="ARBA" id="ARBA00022727"/>
    </source>
</evidence>
<comment type="catalytic activity">
    <reaction evidence="5 7">
        <text>AMP + ATP = 2 ADP</text>
        <dbReference type="Rhea" id="RHEA:12973"/>
        <dbReference type="ChEBI" id="CHEBI:30616"/>
        <dbReference type="ChEBI" id="CHEBI:456215"/>
        <dbReference type="ChEBI" id="CHEBI:456216"/>
        <dbReference type="EC" id="2.7.4.3"/>
    </reaction>
</comment>
<dbReference type="UniPathway" id="UPA00588">
    <property type="reaction ID" value="UER00649"/>
</dbReference>
<dbReference type="NCBIfam" id="NF011105">
    <property type="entry name" value="PRK14532.1"/>
    <property type="match status" value="1"/>
</dbReference>
<name>A0A2V3PWL5_9BACT</name>
<feature type="binding site" evidence="5">
    <location>
        <position position="131"/>
    </location>
    <ligand>
        <name>ATP</name>
        <dbReference type="ChEBI" id="CHEBI:30616"/>
    </ligand>
</feature>
<reference evidence="8 9" key="1">
    <citation type="submission" date="2018-03" db="EMBL/GenBank/DDBJ databases">
        <title>Genomic Encyclopedia of Archaeal and Bacterial Type Strains, Phase II (KMG-II): from individual species to whole genera.</title>
        <authorList>
            <person name="Goeker M."/>
        </authorList>
    </citation>
    <scope>NUCLEOTIDE SEQUENCE [LARGE SCALE GENOMIC DNA]</scope>
    <source>
        <strain evidence="8 9">DSM 100214</strain>
    </source>
</reference>
<evidence type="ECO:0000256" key="3">
    <source>
        <dbReference type="ARBA" id="ARBA00022741"/>
    </source>
</evidence>
<dbReference type="Proteomes" id="UP000247973">
    <property type="component" value="Unassembled WGS sequence"/>
</dbReference>
<gene>
    <name evidence="5" type="primary">adk</name>
    <name evidence="8" type="ORF">CLV62_101244</name>
</gene>
<dbReference type="NCBIfam" id="NF001381">
    <property type="entry name" value="PRK00279.1-3"/>
    <property type="match status" value="1"/>
</dbReference>
<feature type="binding site" evidence="5">
    <location>
        <position position="32"/>
    </location>
    <ligand>
        <name>AMP</name>
        <dbReference type="ChEBI" id="CHEBI:456215"/>
    </ligand>
</feature>
<comment type="function">
    <text evidence="5">Catalyzes the reversible transfer of the terminal phosphate group between ATP and AMP. Plays an important role in cellular energy homeostasis and in adenine nucleotide metabolism.</text>
</comment>
<dbReference type="GO" id="GO:0005737">
    <property type="term" value="C:cytoplasm"/>
    <property type="evidence" value="ECO:0007669"/>
    <property type="project" value="UniProtKB-SubCell"/>
</dbReference>
<dbReference type="Pfam" id="PF00406">
    <property type="entry name" value="ADK"/>
    <property type="match status" value="1"/>
</dbReference>
<organism evidence="8 9">
    <name type="scientific">Dysgonomonas alginatilytica</name>
    <dbReference type="NCBI Taxonomy" id="1605892"/>
    <lineage>
        <taxon>Bacteria</taxon>
        <taxon>Pseudomonadati</taxon>
        <taxon>Bacteroidota</taxon>
        <taxon>Bacteroidia</taxon>
        <taxon>Bacteroidales</taxon>
        <taxon>Dysgonomonadaceae</taxon>
        <taxon>Dysgonomonas</taxon>
    </lineage>
</organism>
<dbReference type="GO" id="GO:0004017">
    <property type="term" value="F:AMP kinase activity"/>
    <property type="evidence" value="ECO:0007669"/>
    <property type="project" value="UniProtKB-UniRule"/>
</dbReference>
<feature type="binding site" evidence="5">
    <location>
        <begin position="11"/>
        <end position="16"/>
    </location>
    <ligand>
        <name>ATP</name>
        <dbReference type="ChEBI" id="CHEBI:30616"/>
    </ligand>
</feature>
<keyword evidence="4 5" id="KW-0418">Kinase</keyword>
<comment type="caution">
    <text evidence="8">The sequence shown here is derived from an EMBL/GenBank/DDBJ whole genome shotgun (WGS) entry which is preliminary data.</text>
</comment>
<protein>
    <recommendedName>
        <fullName evidence="5 7">Adenylate kinase</fullName>
        <shortName evidence="5">AK</shortName>
        <ecNumber evidence="5 7">2.7.4.3</ecNumber>
    </recommendedName>
    <alternativeName>
        <fullName evidence="5">ATP-AMP transphosphorylase</fullName>
    </alternativeName>
    <alternativeName>
        <fullName evidence="5">ATP:AMP phosphotransferase</fullName>
    </alternativeName>
    <alternativeName>
        <fullName evidence="5">Adenylate monophosphate kinase</fullName>
    </alternativeName>
</protein>
<dbReference type="PRINTS" id="PR00094">
    <property type="entry name" value="ADENYLTKNASE"/>
</dbReference>
<feature type="binding site" evidence="5">
    <location>
        <position position="37"/>
    </location>
    <ligand>
        <name>AMP</name>
        <dbReference type="ChEBI" id="CHEBI:456215"/>
    </ligand>
</feature>
<keyword evidence="5 7" id="KW-0067">ATP-binding</keyword>
<feature type="binding site" evidence="5">
    <location>
        <position position="96"/>
    </location>
    <ligand>
        <name>AMP</name>
        <dbReference type="ChEBI" id="CHEBI:456215"/>
    </ligand>
</feature>
<dbReference type="InterPro" id="IPR027417">
    <property type="entry name" value="P-loop_NTPase"/>
</dbReference>
<feature type="region of interest" description="NMP" evidence="5">
    <location>
        <begin position="31"/>
        <end position="60"/>
    </location>
</feature>
<evidence type="ECO:0000256" key="4">
    <source>
        <dbReference type="ARBA" id="ARBA00022777"/>
    </source>
</evidence>
<dbReference type="PANTHER" id="PTHR23359">
    <property type="entry name" value="NUCLEOTIDE KINASE"/>
    <property type="match status" value="1"/>
</dbReference>
<dbReference type="PROSITE" id="PS00113">
    <property type="entry name" value="ADENYLATE_KINASE"/>
    <property type="match status" value="1"/>
</dbReference>
<dbReference type="RefSeq" id="WP_110308950.1">
    <property type="nucleotide sequence ID" value="NZ_QICL01000001.1"/>
</dbReference>
<dbReference type="EMBL" id="QICL01000001">
    <property type="protein sequence ID" value="PXV68978.1"/>
    <property type="molecule type" value="Genomic_DNA"/>
</dbReference>
<evidence type="ECO:0000313" key="9">
    <source>
        <dbReference type="Proteomes" id="UP000247973"/>
    </source>
</evidence>
<feature type="binding site" evidence="5">
    <location>
        <begin position="58"/>
        <end position="60"/>
    </location>
    <ligand>
        <name>AMP</name>
        <dbReference type="ChEBI" id="CHEBI:456215"/>
    </ligand>
</feature>
<dbReference type="HAMAP" id="MF_00235">
    <property type="entry name" value="Adenylate_kinase_Adk"/>
    <property type="match status" value="1"/>
</dbReference>
<dbReference type="Gene3D" id="3.40.50.300">
    <property type="entry name" value="P-loop containing nucleotide triphosphate hydrolases"/>
    <property type="match status" value="1"/>
</dbReference>
<evidence type="ECO:0000313" key="8">
    <source>
        <dbReference type="EMBL" id="PXV68978.1"/>
    </source>
</evidence>
<feature type="binding site" evidence="5">
    <location>
        <position position="148"/>
    </location>
    <ligand>
        <name>AMP</name>
        <dbReference type="ChEBI" id="CHEBI:456215"/>
    </ligand>
</feature>
<dbReference type="GO" id="GO:0044209">
    <property type="term" value="P:AMP salvage"/>
    <property type="evidence" value="ECO:0007669"/>
    <property type="project" value="UniProtKB-UniRule"/>
</dbReference>